<feature type="transmembrane region" description="Helical" evidence="1">
    <location>
        <begin position="31"/>
        <end position="50"/>
    </location>
</feature>
<organism evidence="2 3">
    <name type="scientific">Legionella erythra</name>
    <dbReference type="NCBI Taxonomy" id="448"/>
    <lineage>
        <taxon>Bacteria</taxon>
        <taxon>Pseudomonadati</taxon>
        <taxon>Pseudomonadota</taxon>
        <taxon>Gammaproteobacteria</taxon>
        <taxon>Legionellales</taxon>
        <taxon>Legionellaceae</taxon>
        <taxon>Legionella</taxon>
    </lineage>
</organism>
<dbReference type="OrthoDB" id="119761at2"/>
<dbReference type="InterPro" id="IPR007251">
    <property type="entry name" value="Iron_permease_Fet4"/>
</dbReference>
<sequence>MAQQPKRRKKRGNTDFATIAEKVSVAVGTSWCFLLALSFVLLWVVTGPLFNFSEGWQLVINTGTTIVTFLMVFLIQNTQSRETKIINLKLDELIKSHKGASNTSIDLNKLSDEELKSLEKHYHALCNKRTGQ</sequence>
<dbReference type="GO" id="GO:0055085">
    <property type="term" value="P:transmembrane transport"/>
    <property type="evidence" value="ECO:0007669"/>
    <property type="project" value="InterPro"/>
</dbReference>
<proteinExistence type="predicted"/>
<protein>
    <submittedName>
        <fullName evidence="2">Low affinity iron permease</fullName>
    </submittedName>
</protein>
<keyword evidence="3" id="KW-1185">Reference proteome</keyword>
<dbReference type="RefSeq" id="WP_058525745.1">
    <property type="nucleotide sequence ID" value="NZ_CAAAHY010000021.1"/>
</dbReference>
<evidence type="ECO:0000313" key="2">
    <source>
        <dbReference type="EMBL" id="KTC99174.1"/>
    </source>
</evidence>
<dbReference type="EMBL" id="LNYA01000006">
    <property type="protein sequence ID" value="KTC99174.1"/>
    <property type="molecule type" value="Genomic_DNA"/>
</dbReference>
<comment type="caution">
    <text evidence="2">The sequence shown here is derived from an EMBL/GenBank/DDBJ whole genome shotgun (WGS) entry which is preliminary data.</text>
</comment>
<dbReference type="STRING" id="448.Lery_0567"/>
<dbReference type="AlphaFoldDB" id="A0A0W0TUL4"/>
<accession>A0A0W0TUL4</accession>
<name>A0A0W0TUL4_LEGER</name>
<gene>
    <name evidence="2" type="ORF">Lery_0567</name>
</gene>
<evidence type="ECO:0000313" key="3">
    <source>
        <dbReference type="Proteomes" id="UP000054773"/>
    </source>
</evidence>
<keyword evidence="1" id="KW-0812">Transmembrane</keyword>
<dbReference type="Proteomes" id="UP000054773">
    <property type="component" value="Unassembled WGS sequence"/>
</dbReference>
<dbReference type="Pfam" id="PF04120">
    <property type="entry name" value="Iron_permease"/>
    <property type="match status" value="1"/>
</dbReference>
<dbReference type="PATRIC" id="fig|448.7.peg.590"/>
<reference evidence="2 3" key="1">
    <citation type="submission" date="2015-11" db="EMBL/GenBank/DDBJ databases">
        <title>Genomic analysis of 38 Legionella species identifies large and diverse effector repertoires.</title>
        <authorList>
            <person name="Burstein D."/>
            <person name="Amaro F."/>
            <person name="Zusman T."/>
            <person name="Lifshitz Z."/>
            <person name="Cohen O."/>
            <person name="Gilbert J.A."/>
            <person name="Pupko T."/>
            <person name="Shuman H.A."/>
            <person name="Segal G."/>
        </authorList>
    </citation>
    <scope>NUCLEOTIDE SEQUENCE [LARGE SCALE GENOMIC DNA]</scope>
    <source>
        <strain evidence="2 3">SE-32A-C8</strain>
    </source>
</reference>
<keyword evidence="1" id="KW-1133">Transmembrane helix</keyword>
<keyword evidence="1" id="KW-0472">Membrane</keyword>
<feature type="transmembrane region" description="Helical" evidence="1">
    <location>
        <begin position="56"/>
        <end position="75"/>
    </location>
</feature>
<evidence type="ECO:0000256" key="1">
    <source>
        <dbReference type="SAM" id="Phobius"/>
    </source>
</evidence>